<dbReference type="InterPro" id="IPR042099">
    <property type="entry name" value="ANL_N_sf"/>
</dbReference>
<name>A0A9W9ETK3_9EURO</name>
<dbReference type="SUPFAM" id="SSF56801">
    <property type="entry name" value="Acetyl-CoA synthetase-like"/>
    <property type="match status" value="1"/>
</dbReference>
<evidence type="ECO:0000313" key="2">
    <source>
        <dbReference type="Proteomes" id="UP001149165"/>
    </source>
</evidence>
<dbReference type="PANTHER" id="PTHR43845">
    <property type="entry name" value="BLR5969 PROTEIN"/>
    <property type="match status" value="1"/>
</dbReference>
<keyword evidence="2" id="KW-1185">Reference proteome</keyword>
<dbReference type="Gene3D" id="3.40.50.12780">
    <property type="entry name" value="N-terminal domain of ligase-like"/>
    <property type="match status" value="1"/>
</dbReference>
<gene>
    <name evidence="1" type="ORF">N7456_011211</name>
</gene>
<accession>A0A9W9ETK3</accession>
<reference evidence="1" key="2">
    <citation type="journal article" date="2023" name="IMA Fungus">
        <title>Comparative genomic study of the Penicillium genus elucidates a diverse pangenome and 15 lateral gene transfer events.</title>
        <authorList>
            <person name="Petersen C."/>
            <person name="Sorensen T."/>
            <person name="Nielsen M.R."/>
            <person name="Sondergaard T.E."/>
            <person name="Sorensen J.L."/>
            <person name="Fitzpatrick D.A."/>
            <person name="Frisvad J.C."/>
            <person name="Nielsen K.L."/>
        </authorList>
    </citation>
    <scope>NUCLEOTIDE SEQUENCE</scope>
    <source>
        <strain evidence="1">IBT 30069</strain>
    </source>
</reference>
<organism evidence="1 2">
    <name type="scientific">Penicillium angulare</name>
    <dbReference type="NCBI Taxonomy" id="116970"/>
    <lineage>
        <taxon>Eukaryota</taxon>
        <taxon>Fungi</taxon>
        <taxon>Dikarya</taxon>
        <taxon>Ascomycota</taxon>
        <taxon>Pezizomycotina</taxon>
        <taxon>Eurotiomycetes</taxon>
        <taxon>Eurotiomycetidae</taxon>
        <taxon>Eurotiales</taxon>
        <taxon>Aspergillaceae</taxon>
        <taxon>Penicillium</taxon>
    </lineage>
</organism>
<proteinExistence type="predicted"/>
<dbReference type="AlphaFoldDB" id="A0A9W9ETK3"/>
<reference evidence="1" key="1">
    <citation type="submission" date="2022-11" db="EMBL/GenBank/DDBJ databases">
        <authorList>
            <person name="Petersen C."/>
        </authorList>
    </citation>
    <scope>NUCLEOTIDE SEQUENCE</scope>
    <source>
        <strain evidence="1">IBT 30069</strain>
    </source>
</reference>
<sequence length="464" mass="51770">MSTESYSLAEILAVAKTHPFYNPDITYPVTADEIQEICKSVVEKEANSNLQDQPLLEKKTLYKAIARLTHDVNPRNAYRHGCYMSITGGGSGGVPMLFAVDALENRRQRAQVGKFLSLTGVIEPQDWVLSTHLAGGFYRSLDLITELMENAGATVLSGGSYMPPAQVASSLANYHVNVLTGDSSQIIQVVHQISRMEQEDRDRICLNKIIYTSEPLTGPQRNFIKTILGDVKILSVLGSSEAGAWAISNPDLTGDQRGSPSGSNDFVFDTLHVLVEILPLSPPGDDYLSGSTVLPYGEKGIIVQTSLQRLRNPLVRYITGDVGSLHPFPEAAYNKVPEADRKYLRVLRMQGRDKRFSFKWYACYFEFDSIETFMQSEDCGILQWQIILGKLETTPESTLEIRLLRSSPREGIISDDELSDRLGVFFSFFPENAHLSKITFLKDIQGFERSATAGKVIKFVDRWH</sequence>
<dbReference type="Proteomes" id="UP001149165">
    <property type="component" value="Unassembled WGS sequence"/>
</dbReference>
<comment type="caution">
    <text evidence="1">The sequence shown here is derived from an EMBL/GenBank/DDBJ whole genome shotgun (WGS) entry which is preliminary data.</text>
</comment>
<evidence type="ECO:0000313" key="1">
    <source>
        <dbReference type="EMBL" id="KAJ5087595.1"/>
    </source>
</evidence>
<dbReference type="EMBL" id="JAPQKH010000007">
    <property type="protein sequence ID" value="KAJ5087595.1"/>
    <property type="molecule type" value="Genomic_DNA"/>
</dbReference>
<dbReference type="PANTHER" id="PTHR43845:SF1">
    <property type="entry name" value="BLR5969 PROTEIN"/>
    <property type="match status" value="1"/>
</dbReference>
<dbReference type="OrthoDB" id="10047078at2759"/>
<protein>
    <submittedName>
        <fullName evidence="1">Uncharacterized protein</fullName>
    </submittedName>
</protein>